<dbReference type="InterPro" id="IPR036928">
    <property type="entry name" value="AS_sf"/>
</dbReference>
<dbReference type="InterPro" id="IPR023631">
    <property type="entry name" value="Amidase_dom"/>
</dbReference>
<comment type="caution">
    <text evidence="3">The sequence shown here is derived from an EMBL/GenBank/DDBJ whole genome shotgun (WGS) entry which is preliminary data.</text>
</comment>
<protein>
    <recommendedName>
        <fullName evidence="2">Amidase domain-containing protein</fullName>
    </recommendedName>
</protein>
<dbReference type="Proteomes" id="UP001328107">
    <property type="component" value="Unassembled WGS sequence"/>
</dbReference>
<sequence length="197" mass="22496">MPTLGPMAQDPYAIVEILRSIWSDHFMSIQDPQSVPVDFREELYKEGVKYRIGFFKSDGYVEPLPGNQRVIGEAVEMLRAKGHELIPFSLGNIVHETARGIFGTVYADGGARAAEILRDEPLSPLMEPLRAFASMHNWTKDLGRRRTRPHSRTTKQRDGWKGKSRRHAEWAFTNIEMLLTEFGRSSSLRATRRPSIQ</sequence>
<dbReference type="Pfam" id="PF01425">
    <property type="entry name" value="Amidase"/>
    <property type="match status" value="1"/>
</dbReference>
<name>A0AAN5I9N8_9BILA</name>
<feature type="non-terminal residue" evidence="3">
    <location>
        <position position="197"/>
    </location>
</feature>
<dbReference type="GO" id="GO:0009062">
    <property type="term" value="P:fatty acid catabolic process"/>
    <property type="evidence" value="ECO:0007669"/>
    <property type="project" value="TreeGrafter"/>
</dbReference>
<feature type="compositionally biased region" description="Basic residues" evidence="1">
    <location>
        <begin position="145"/>
        <end position="154"/>
    </location>
</feature>
<dbReference type="InterPro" id="IPR052096">
    <property type="entry name" value="Endocannabinoid_amidase"/>
</dbReference>
<feature type="domain" description="Amidase" evidence="2">
    <location>
        <begin position="4"/>
        <end position="149"/>
    </location>
</feature>
<dbReference type="GO" id="GO:0017064">
    <property type="term" value="F:fatty acid amide hydrolase activity"/>
    <property type="evidence" value="ECO:0007669"/>
    <property type="project" value="TreeGrafter"/>
</dbReference>
<dbReference type="AlphaFoldDB" id="A0AAN5I9N8"/>
<evidence type="ECO:0000313" key="4">
    <source>
        <dbReference type="Proteomes" id="UP001328107"/>
    </source>
</evidence>
<dbReference type="EMBL" id="BTRK01000006">
    <property type="protein sequence ID" value="GMR57882.1"/>
    <property type="molecule type" value="Genomic_DNA"/>
</dbReference>
<evidence type="ECO:0000313" key="3">
    <source>
        <dbReference type="EMBL" id="GMR57882.1"/>
    </source>
</evidence>
<organism evidence="3 4">
    <name type="scientific">Pristionchus mayeri</name>
    <dbReference type="NCBI Taxonomy" id="1317129"/>
    <lineage>
        <taxon>Eukaryota</taxon>
        <taxon>Metazoa</taxon>
        <taxon>Ecdysozoa</taxon>
        <taxon>Nematoda</taxon>
        <taxon>Chromadorea</taxon>
        <taxon>Rhabditida</taxon>
        <taxon>Rhabditina</taxon>
        <taxon>Diplogasteromorpha</taxon>
        <taxon>Diplogasteroidea</taxon>
        <taxon>Neodiplogasteridae</taxon>
        <taxon>Pristionchus</taxon>
    </lineage>
</organism>
<keyword evidence="4" id="KW-1185">Reference proteome</keyword>
<proteinExistence type="predicted"/>
<dbReference type="PANTHER" id="PTHR45847">
    <property type="entry name" value="FATTY ACID AMIDE HYDROLASE"/>
    <property type="match status" value="1"/>
</dbReference>
<dbReference type="PANTHER" id="PTHR45847:SF10">
    <property type="entry name" value="FATTY ACID AMIDE HYDROLASE 1"/>
    <property type="match status" value="1"/>
</dbReference>
<reference evidence="4" key="1">
    <citation type="submission" date="2022-10" db="EMBL/GenBank/DDBJ databases">
        <title>Genome assembly of Pristionchus species.</title>
        <authorList>
            <person name="Yoshida K."/>
            <person name="Sommer R.J."/>
        </authorList>
    </citation>
    <scope>NUCLEOTIDE SEQUENCE [LARGE SCALE GENOMIC DNA]</scope>
    <source>
        <strain evidence="4">RS5460</strain>
    </source>
</reference>
<gene>
    <name evidence="3" type="ORF">PMAYCL1PPCAC_28077</name>
</gene>
<dbReference type="GO" id="GO:0004040">
    <property type="term" value="F:amidase activity"/>
    <property type="evidence" value="ECO:0007669"/>
    <property type="project" value="TreeGrafter"/>
</dbReference>
<dbReference type="Gene3D" id="3.90.1300.10">
    <property type="entry name" value="Amidase signature (AS) domain"/>
    <property type="match status" value="1"/>
</dbReference>
<evidence type="ECO:0000259" key="2">
    <source>
        <dbReference type="Pfam" id="PF01425"/>
    </source>
</evidence>
<accession>A0AAN5I9N8</accession>
<dbReference type="SUPFAM" id="SSF75304">
    <property type="entry name" value="Amidase signature (AS) enzymes"/>
    <property type="match status" value="1"/>
</dbReference>
<evidence type="ECO:0000256" key="1">
    <source>
        <dbReference type="SAM" id="MobiDB-lite"/>
    </source>
</evidence>
<feature type="region of interest" description="Disordered" evidence="1">
    <location>
        <begin position="143"/>
        <end position="162"/>
    </location>
</feature>